<keyword evidence="2" id="KW-0004">4Fe-4S</keyword>
<keyword evidence="11" id="KW-1185">Reference proteome</keyword>
<evidence type="ECO:0000256" key="7">
    <source>
        <dbReference type="ARBA" id="ARBA00023014"/>
    </source>
</evidence>
<comment type="cofactor">
    <cofactor evidence="1">
        <name>[4Fe-4S] cluster</name>
        <dbReference type="ChEBI" id="CHEBI:49883"/>
    </cofactor>
</comment>
<protein>
    <submittedName>
        <fullName evidence="10">Threonylcarbamoyladenosine tRNA methylthiotransferase MtaB</fullName>
        <ecNumber evidence="10">2.8.4.5</ecNumber>
    </submittedName>
</protein>
<dbReference type="InterPro" id="IPR006638">
    <property type="entry name" value="Elp3/MiaA/NifB-like_rSAM"/>
</dbReference>
<proteinExistence type="predicted"/>
<feature type="domain" description="Radical SAM core" evidence="9">
    <location>
        <begin position="216"/>
        <end position="445"/>
    </location>
</feature>
<accession>A0ABT2ETP6</accession>
<evidence type="ECO:0000313" key="10">
    <source>
        <dbReference type="EMBL" id="MCS3920260.1"/>
    </source>
</evidence>
<evidence type="ECO:0000256" key="4">
    <source>
        <dbReference type="ARBA" id="ARBA00022691"/>
    </source>
</evidence>
<sequence length="522" mass="58930">MKRECVIDGLCITSLLNKERLTTLKPQNRFLNLRLSASLAVPTEQALKTDFLLATYQPFSLKFVAYFDATGEDLMERRPTFSIVTLGCKVNQYDSWQLARQLKEIGFRQVPFGAPADVVIVNSCTVTHVAEAKSRKMLSRARRASPKGIVVFTGCTAELLLQRGIKPENADIVAGNMEKQLLAERIAGLLRERGLQPEPQPLPYAQPFQDEPDDGVHERVRAFLKVQEGCDKFCTFCIVPFTRGQPRSKPLEQVIDEAEELVYDFCFPEIVLTGVCLTLWGREFGLTLADLLERLSEIEGLKRIRLSSLDPRDIDERLIRTCSELPKVCHHFHISLQSGDDEILRAMGRGHDREHFRRIVEAFRTAIPDAAFTTDIMVGFPGETDSHFENTLQFVREIGFMKLHVFRYSPRPGTKATELPNPVPHEVAEERADKLIGVSKELWRQFVQQFLGTEQLVLVERCSQIGENGSEGKFIASGLTGNYIRVYWQSQKPIPLGTILPVKLVELDASEDRVLGEIACGQ</sequence>
<reference evidence="10 11" key="1">
    <citation type="submission" date="2022-08" db="EMBL/GenBank/DDBJ databases">
        <title>Bacterial and archaeal communities from various locations to study Microbial Dark Matter (Phase II).</title>
        <authorList>
            <person name="Stepanauskas R."/>
        </authorList>
    </citation>
    <scope>NUCLEOTIDE SEQUENCE [LARGE SCALE GENOMIC DNA]</scope>
    <source>
        <strain evidence="10 11">PD1</strain>
    </source>
</reference>
<dbReference type="EMBL" id="JANUCP010000005">
    <property type="protein sequence ID" value="MCS3920260.1"/>
    <property type="molecule type" value="Genomic_DNA"/>
</dbReference>
<dbReference type="SUPFAM" id="SSF102114">
    <property type="entry name" value="Radical SAM enzymes"/>
    <property type="match status" value="1"/>
</dbReference>
<dbReference type="InterPro" id="IPR005839">
    <property type="entry name" value="Methylthiotransferase"/>
</dbReference>
<dbReference type="Gene3D" id="3.80.30.20">
    <property type="entry name" value="tm_1862 like domain"/>
    <property type="match status" value="1"/>
</dbReference>
<keyword evidence="3 10" id="KW-0808">Transferase</keyword>
<dbReference type="PROSITE" id="PS51918">
    <property type="entry name" value="RADICAL_SAM"/>
    <property type="match status" value="1"/>
</dbReference>
<dbReference type="SMART" id="SM00729">
    <property type="entry name" value="Elp3"/>
    <property type="match status" value="1"/>
</dbReference>
<dbReference type="InterPro" id="IPR006467">
    <property type="entry name" value="MiaB-like_bact"/>
</dbReference>
<dbReference type="SFLD" id="SFLDS00029">
    <property type="entry name" value="Radical_SAM"/>
    <property type="match status" value="1"/>
</dbReference>
<dbReference type="Proteomes" id="UP001204798">
    <property type="component" value="Unassembled WGS sequence"/>
</dbReference>
<organism evidence="10 11">
    <name type="scientific">Candidatus Fervidibacter sacchari</name>
    <dbReference type="NCBI Taxonomy" id="1448929"/>
    <lineage>
        <taxon>Bacteria</taxon>
        <taxon>Candidatus Fervidibacterota</taxon>
        <taxon>Candidatus Fervidibacter</taxon>
    </lineage>
</organism>
<dbReference type="PROSITE" id="PS51449">
    <property type="entry name" value="MTTASE_N"/>
    <property type="match status" value="1"/>
</dbReference>
<feature type="domain" description="MTTase N-terminal" evidence="8">
    <location>
        <begin position="79"/>
        <end position="191"/>
    </location>
</feature>
<dbReference type="PANTHER" id="PTHR43020">
    <property type="entry name" value="CDK5 REGULATORY SUBUNIT-ASSOCIATED PROTEIN 1"/>
    <property type="match status" value="1"/>
</dbReference>
<dbReference type="InterPro" id="IPR038135">
    <property type="entry name" value="Methylthiotransferase_N_sf"/>
</dbReference>
<dbReference type="InterPro" id="IPR058240">
    <property type="entry name" value="rSAM_sf"/>
</dbReference>
<evidence type="ECO:0000256" key="2">
    <source>
        <dbReference type="ARBA" id="ARBA00022485"/>
    </source>
</evidence>
<comment type="caution">
    <text evidence="10">The sequence shown here is derived from an EMBL/GenBank/DDBJ whole genome shotgun (WGS) entry which is preliminary data.</text>
</comment>
<evidence type="ECO:0000256" key="5">
    <source>
        <dbReference type="ARBA" id="ARBA00022723"/>
    </source>
</evidence>
<keyword evidence="7" id="KW-0411">Iron-sulfur</keyword>
<dbReference type="InterPro" id="IPR023404">
    <property type="entry name" value="rSAM_horseshoe"/>
</dbReference>
<dbReference type="NCBIfam" id="TIGR00089">
    <property type="entry name" value="MiaB/RimO family radical SAM methylthiotransferase"/>
    <property type="match status" value="1"/>
</dbReference>
<dbReference type="SFLD" id="SFLDG01082">
    <property type="entry name" value="B12-binding_domain_containing"/>
    <property type="match status" value="1"/>
</dbReference>
<dbReference type="Pfam" id="PF04055">
    <property type="entry name" value="Radical_SAM"/>
    <property type="match status" value="1"/>
</dbReference>
<dbReference type="InterPro" id="IPR007197">
    <property type="entry name" value="rSAM"/>
</dbReference>
<dbReference type="Pfam" id="PF00919">
    <property type="entry name" value="UPF0004"/>
    <property type="match status" value="1"/>
</dbReference>
<gene>
    <name evidence="10" type="ORF">M2350_002689</name>
</gene>
<keyword evidence="4" id="KW-0949">S-adenosyl-L-methionine</keyword>
<evidence type="ECO:0000256" key="3">
    <source>
        <dbReference type="ARBA" id="ARBA00022679"/>
    </source>
</evidence>
<dbReference type="InterPro" id="IPR020612">
    <property type="entry name" value="Methylthiotransferase_CS"/>
</dbReference>
<dbReference type="GO" id="GO:0035598">
    <property type="term" value="F:tRNA (N(6)-L-threonylcarbamoyladenosine(37)-C(2))-methylthiotransferase activity"/>
    <property type="evidence" value="ECO:0007669"/>
    <property type="project" value="UniProtKB-EC"/>
</dbReference>
<evidence type="ECO:0000259" key="8">
    <source>
        <dbReference type="PROSITE" id="PS51449"/>
    </source>
</evidence>
<dbReference type="NCBIfam" id="TIGR01579">
    <property type="entry name" value="MiaB-like-C"/>
    <property type="match status" value="1"/>
</dbReference>
<keyword evidence="6" id="KW-0408">Iron</keyword>
<dbReference type="RefSeq" id="WP_259098794.1">
    <property type="nucleotide sequence ID" value="NZ_CP130454.1"/>
</dbReference>
<keyword evidence="5" id="KW-0479">Metal-binding</keyword>
<evidence type="ECO:0000256" key="1">
    <source>
        <dbReference type="ARBA" id="ARBA00001966"/>
    </source>
</evidence>
<name>A0ABT2ETP6_9BACT</name>
<dbReference type="Gene3D" id="3.40.50.12160">
    <property type="entry name" value="Methylthiotransferase, N-terminal domain"/>
    <property type="match status" value="1"/>
</dbReference>
<evidence type="ECO:0000313" key="11">
    <source>
        <dbReference type="Proteomes" id="UP001204798"/>
    </source>
</evidence>
<evidence type="ECO:0000256" key="6">
    <source>
        <dbReference type="ARBA" id="ARBA00023004"/>
    </source>
</evidence>
<evidence type="ECO:0000259" key="9">
    <source>
        <dbReference type="PROSITE" id="PS51918"/>
    </source>
</evidence>
<dbReference type="PANTHER" id="PTHR43020:SF2">
    <property type="entry name" value="MITOCHONDRIAL TRNA METHYLTHIOTRANSFERASE CDK5RAP1"/>
    <property type="match status" value="1"/>
</dbReference>
<dbReference type="EC" id="2.8.4.5" evidence="10"/>
<dbReference type="PROSITE" id="PS01278">
    <property type="entry name" value="MTTASE_RADICAL"/>
    <property type="match status" value="1"/>
</dbReference>
<dbReference type="SFLD" id="SFLDG01061">
    <property type="entry name" value="methylthiotransferase"/>
    <property type="match status" value="1"/>
</dbReference>
<dbReference type="InterPro" id="IPR013848">
    <property type="entry name" value="Methylthiotransferase_N"/>
</dbReference>
<dbReference type="CDD" id="cd01335">
    <property type="entry name" value="Radical_SAM"/>
    <property type="match status" value="1"/>
</dbReference>